<dbReference type="GO" id="GO:0043021">
    <property type="term" value="F:ribonucleoprotein complex binding"/>
    <property type="evidence" value="ECO:0007669"/>
    <property type="project" value="TreeGrafter"/>
</dbReference>
<dbReference type="Gene3D" id="1.10.10.1410">
    <property type="match status" value="1"/>
</dbReference>
<dbReference type="GO" id="GO:0030295">
    <property type="term" value="F:protein kinase activator activity"/>
    <property type="evidence" value="ECO:0007669"/>
    <property type="project" value="TreeGrafter"/>
</dbReference>
<reference evidence="9 10" key="1">
    <citation type="submission" date="2019-11" db="EMBL/GenBank/DDBJ databases">
        <authorList>
            <person name="Yang C."/>
            <person name="Li F."/>
        </authorList>
    </citation>
    <scope>NUCLEOTIDE SEQUENCE [LARGE SCALE GENOMIC DNA]</scope>
    <source>
        <strain evidence="9">KB4526</strain>
        <tissue evidence="9">Muscle</tissue>
    </source>
</reference>
<evidence type="ECO:0000256" key="1">
    <source>
        <dbReference type="ARBA" id="ARBA00003362"/>
    </source>
</evidence>
<feature type="compositionally biased region" description="Basic and acidic residues" evidence="8">
    <location>
        <begin position="89"/>
        <end position="100"/>
    </location>
</feature>
<keyword evidence="10" id="KW-1185">Reference proteome</keyword>
<feature type="non-terminal residue" evidence="9">
    <location>
        <position position="1"/>
    </location>
</feature>
<keyword evidence="3" id="KW-0689">Ribosomal protein</keyword>
<evidence type="ECO:0000313" key="10">
    <source>
        <dbReference type="Proteomes" id="UP000475037"/>
    </source>
</evidence>
<dbReference type="PANTHER" id="PTHR45696:SF10">
    <property type="entry name" value="LARGE RIBOSOMAL SUBUNIT PROTEIN P1"/>
    <property type="match status" value="1"/>
</dbReference>
<sequence length="113" mass="11794">VASVSEFISICSALILNDNKVMVTENKISALIKAAEVNLDPFWPGLCVKALANVNIGSVICNAGAGGPAGSWCCTSRRSSVSIMAAPAKEKKVEAKKEDSKESDDDMGFGLSD</sequence>
<name>A0A6G1AXG9_CROCR</name>
<comment type="caution">
    <text evidence="9">The sequence shown here is derived from an EMBL/GenBank/DDBJ whole genome shotgun (WGS) entry which is preliminary data.</text>
</comment>
<dbReference type="Pfam" id="PF00428">
    <property type="entry name" value="Ribosomal_60s"/>
    <property type="match status" value="1"/>
</dbReference>
<dbReference type="FunFam" id="1.10.10.1410:FF:000001">
    <property type="entry name" value="60S acidic ribosomal protein P1"/>
    <property type="match status" value="1"/>
</dbReference>
<evidence type="ECO:0000256" key="2">
    <source>
        <dbReference type="ARBA" id="ARBA00005436"/>
    </source>
</evidence>
<dbReference type="GO" id="GO:0022625">
    <property type="term" value="C:cytosolic large ribosomal subunit"/>
    <property type="evidence" value="ECO:0007669"/>
    <property type="project" value="TreeGrafter"/>
</dbReference>
<comment type="similarity">
    <text evidence="2">Belongs to the eukaryotic ribosomal protein P1/P2 family.</text>
</comment>
<gene>
    <name evidence="9" type="primary">Rplp1_0</name>
    <name evidence="9" type="ORF">FOF47_R21160</name>
</gene>
<evidence type="ECO:0000256" key="4">
    <source>
        <dbReference type="ARBA" id="ARBA00023274"/>
    </source>
</evidence>
<proteinExistence type="inferred from homology"/>
<evidence type="ECO:0000256" key="3">
    <source>
        <dbReference type="ARBA" id="ARBA00022980"/>
    </source>
</evidence>
<evidence type="ECO:0000256" key="8">
    <source>
        <dbReference type="SAM" id="MobiDB-lite"/>
    </source>
</evidence>
<evidence type="ECO:0000256" key="6">
    <source>
        <dbReference type="ARBA" id="ARBA00041116"/>
    </source>
</evidence>
<dbReference type="GO" id="GO:0002181">
    <property type="term" value="P:cytoplasmic translation"/>
    <property type="evidence" value="ECO:0007669"/>
    <property type="project" value="TreeGrafter"/>
</dbReference>
<dbReference type="PANTHER" id="PTHR45696">
    <property type="entry name" value="60S ACIDIC RIBOSOMAL PROTEIN P1"/>
    <property type="match status" value="1"/>
</dbReference>
<accession>A0A6G1AXG9</accession>
<dbReference type="Proteomes" id="UP000475037">
    <property type="component" value="Unassembled WGS sequence"/>
</dbReference>
<comment type="function">
    <text evidence="1">Plays an important role in the elongation step of protein synthesis.</text>
</comment>
<comment type="subunit">
    <text evidence="5">Heterodimer with RPLP2 at the lateral ribosomal stalk of the large ribosomal subunit.</text>
</comment>
<dbReference type="EMBL" id="VOAJ01003281">
    <property type="protein sequence ID" value="KAF0880227.1"/>
    <property type="molecule type" value="Genomic_DNA"/>
</dbReference>
<dbReference type="GO" id="GO:0003735">
    <property type="term" value="F:structural constituent of ribosome"/>
    <property type="evidence" value="ECO:0007669"/>
    <property type="project" value="TreeGrafter"/>
</dbReference>
<evidence type="ECO:0000256" key="7">
    <source>
        <dbReference type="ARBA" id="ARBA00042918"/>
    </source>
</evidence>
<dbReference type="InterPro" id="IPR038716">
    <property type="entry name" value="P1/P2_N_sf"/>
</dbReference>
<organism evidence="9 10">
    <name type="scientific">Crocuta crocuta</name>
    <name type="common">Spotted hyena</name>
    <dbReference type="NCBI Taxonomy" id="9678"/>
    <lineage>
        <taxon>Eukaryota</taxon>
        <taxon>Metazoa</taxon>
        <taxon>Chordata</taxon>
        <taxon>Craniata</taxon>
        <taxon>Vertebrata</taxon>
        <taxon>Euteleostomi</taxon>
        <taxon>Mammalia</taxon>
        <taxon>Eutheria</taxon>
        <taxon>Laurasiatheria</taxon>
        <taxon>Carnivora</taxon>
        <taxon>Feliformia</taxon>
        <taxon>Hyaenidae</taxon>
        <taxon>Crocuta</taxon>
    </lineage>
</organism>
<evidence type="ECO:0000256" key="5">
    <source>
        <dbReference type="ARBA" id="ARBA00038554"/>
    </source>
</evidence>
<feature type="non-terminal residue" evidence="9">
    <location>
        <position position="113"/>
    </location>
</feature>
<feature type="region of interest" description="Disordered" evidence="8">
    <location>
        <begin position="89"/>
        <end position="113"/>
    </location>
</feature>
<dbReference type="CDD" id="cd05831">
    <property type="entry name" value="Ribosomal_P1"/>
    <property type="match status" value="1"/>
</dbReference>
<evidence type="ECO:0000313" key="9">
    <source>
        <dbReference type="EMBL" id="KAF0880227.1"/>
    </source>
</evidence>
<protein>
    <recommendedName>
        <fullName evidence="6">Large ribosomal subunit protein P1</fullName>
    </recommendedName>
    <alternativeName>
        <fullName evidence="7">60S acidic ribosomal protein P1</fullName>
    </alternativeName>
</protein>
<dbReference type="AlphaFoldDB" id="A0A6G1AXG9"/>
<dbReference type="OrthoDB" id="2194681at2759"/>
<keyword evidence="4" id="KW-0687">Ribonucleoprotein</keyword>